<gene>
    <name evidence="9" type="ORF">B0681_00740</name>
</gene>
<dbReference type="PANTHER" id="PTHR22726">
    <property type="entry name" value="METALLOENDOPEPTIDASE OMA1"/>
    <property type="match status" value="1"/>
</dbReference>
<evidence type="ECO:0000256" key="7">
    <source>
        <dbReference type="SAM" id="SignalP"/>
    </source>
</evidence>
<dbReference type="GO" id="GO:0046872">
    <property type="term" value="F:metal ion binding"/>
    <property type="evidence" value="ECO:0007669"/>
    <property type="project" value="UniProtKB-KW"/>
</dbReference>
<evidence type="ECO:0000256" key="5">
    <source>
        <dbReference type="ARBA" id="ARBA00023049"/>
    </source>
</evidence>
<dbReference type="InterPro" id="IPR051156">
    <property type="entry name" value="Mito/Outer_Membr_Metalloprot"/>
</dbReference>
<sequence length="273" mass="29653">MSHQVMGVVLSSLLVITGCASSTTAGTISPDRKQLMIYSNSELQRMADTYYRETLAKARTQGVLDVNAAQVNRVRRIADRLIPQTTLLRADAANWSWKVHVISEDTVNAYVMPNAKIIFYSGIIDKLSLSDAEIAAIMGHEMAHALREHSREKMSHRTATSASLGIASAALGLGTSGMQALGLAGTLGLMLPHSRSQESEADRIGLEIMARAGFDPQAAVSLWQKMQAMEASSQDLRIGFLSTHPTSTNRIKELQALQSSVRPLYLDALTKSN</sequence>
<keyword evidence="5 6" id="KW-0482">Metalloprotease</keyword>
<dbReference type="EMBL" id="MUYV01000001">
    <property type="protein sequence ID" value="OOS26450.1"/>
    <property type="molecule type" value="Genomic_DNA"/>
</dbReference>
<dbReference type="CDD" id="cd07331">
    <property type="entry name" value="M48C_Oma1_like"/>
    <property type="match status" value="1"/>
</dbReference>
<dbReference type="GO" id="GO:0004222">
    <property type="term" value="F:metalloendopeptidase activity"/>
    <property type="evidence" value="ECO:0007669"/>
    <property type="project" value="InterPro"/>
</dbReference>
<accession>A0A1T0CVQ3</accession>
<evidence type="ECO:0000256" key="6">
    <source>
        <dbReference type="RuleBase" id="RU003983"/>
    </source>
</evidence>
<dbReference type="GO" id="GO:0016020">
    <property type="term" value="C:membrane"/>
    <property type="evidence" value="ECO:0007669"/>
    <property type="project" value="TreeGrafter"/>
</dbReference>
<dbReference type="GO" id="GO:0051603">
    <property type="term" value="P:proteolysis involved in protein catabolic process"/>
    <property type="evidence" value="ECO:0007669"/>
    <property type="project" value="TreeGrafter"/>
</dbReference>
<protein>
    <submittedName>
        <fullName evidence="9">Peptidase M48</fullName>
    </submittedName>
</protein>
<feature type="chain" id="PRO_5012278307" evidence="7">
    <location>
        <begin position="26"/>
        <end position="273"/>
    </location>
</feature>
<reference evidence="9 10" key="1">
    <citation type="submission" date="2017-02" db="EMBL/GenBank/DDBJ databases">
        <title>Draft genome sequence of Moraxella porci CCUG 54912T type strain.</title>
        <authorList>
            <person name="Salva-Serra F."/>
            <person name="Engstrom-Jakobsson H."/>
            <person name="Thorell K."/>
            <person name="Jaen-Luchoro D."/>
            <person name="Gonzales-Siles L."/>
            <person name="Karlsson R."/>
            <person name="Yazdan S."/>
            <person name="Boulund F."/>
            <person name="Johnning A."/>
            <person name="Engstrand L."/>
            <person name="Kristiansson E."/>
            <person name="Moore E."/>
        </authorList>
    </citation>
    <scope>NUCLEOTIDE SEQUENCE [LARGE SCALE GENOMIC DNA]</scope>
    <source>
        <strain evidence="9 10">CCUG 54912</strain>
    </source>
</reference>
<keyword evidence="4 6" id="KW-0862">Zinc</keyword>
<dbReference type="STRING" id="573983.B0681_00740"/>
<comment type="similarity">
    <text evidence="6">Belongs to the peptidase M48 family.</text>
</comment>
<evidence type="ECO:0000256" key="4">
    <source>
        <dbReference type="ARBA" id="ARBA00022833"/>
    </source>
</evidence>
<keyword evidence="7" id="KW-0732">Signal</keyword>
<evidence type="ECO:0000256" key="2">
    <source>
        <dbReference type="ARBA" id="ARBA00022723"/>
    </source>
</evidence>
<dbReference type="AlphaFoldDB" id="A0A1T0CVQ3"/>
<keyword evidence="2" id="KW-0479">Metal-binding</keyword>
<comment type="cofactor">
    <cofactor evidence="6">
        <name>Zn(2+)</name>
        <dbReference type="ChEBI" id="CHEBI:29105"/>
    </cofactor>
    <text evidence="6">Binds 1 zinc ion per subunit.</text>
</comment>
<evidence type="ECO:0000313" key="10">
    <source>
        <dbReference type="Proteomes" id="UP000190683"/>
    </source>
</evidence>
<dbReference type="PANTHER" id="PTHR22726:SF1">
    <property type="entry name" value="METALLOENDOPEPTIDASE OMA1, MITOCHONDRIAL"/>
    <property type="match status" value="1"/>
</dbReference>
<evidence type="ECO:0000256" key="1">
    <source>
        <dbReference type="ARBA" id="ARBA00022670"/>
    </source>
</evidence>
<feature type="signal peptide" evidence="7">
    <location>
        <begin position="1"/>
        <end position="25"/>
    </location>
</feature>
<dbReference type="Gene3D" id="3.30.2010.10">
    <property type="entry name" value="Metalloproteases ('zincins'), catalytic domain"/>
    <property type="match status" value="1"/>
</dbReference>
<keyword evidence="10" id="KW-1185">Reference proteome</keyword>
<keyword evidence="1 6" id="KW-0645">Protease</keyword>
<feature type="domain" description="Peptidase M48" evidence="8">
    <location>
        <begin position="71"/>
        <end position="256"/>
    </location>
</feature>
<name>A0A1T0CVQ3_9GAMM</name>
<evidence type="ECO:0000259" key="8">
    <source>
        <dbReference type="Pfam" id="PF01435"/>
    </source>
</evidence>
<proteinExistence type="inferred from homology"/>
<dbReference type="Pfam" id="PF01435">
    <property type="entry name" value="Peptidase_M48"/>
    <property type="match status" value="1"/>
</dbReference>
<organism evidence="9 10">
    <name type="scientific">Moraxella porci DSM 25326</name>
    <dbReference type="NCBI Taxonomy" id="573983"/>
    <lineage>
        <taxon>Bacteria</taxon>
        <taxon>Pseudomonadati</taxon>
        <taxon>Pseudomonadota</taxon>
        <taxon>Gammaproteobacteria</taxon>
        <taxon>Moraxellales</taxon>
        <taxon>Moraxellaceae</taxon>
        <taxon>Moraxella</taxon>
    </lineage>
</organism>
<keyword evidence="3 6" id="KW-0378">Hydrolase</keyword>
<evidence type="ECO:0000256" key="3">
    <source>
        <dbReference type="ARBA" id="ARBA00022801"/>
    </source>
</evidence>
<dbReference type="InterPro" id="IPR001915">
    <property type="entry name" value="Peptidase_M48"/>
</dbReference>
<comment type="caution">
    <text evidence="9">The sequence shown here is derived from an EMBL/GenBank/DDBJ whole genome shotgun (WGS) entry which is preliminary data.</text>
</comment>
<dbReference type="Proteomes" id="UP000190683">
    <property type="component" value="Unassembled WGS sequence"/>
</dbReference>
<evidence type="ECO:0000313" key="9">
    <source>
        <dbReference type="EMBL" id="OOS26450.1"/>
    </source>
</evidence>